<dbReference type="RefSeq" id="XP_002107723.1">
    <property type="nucleotide sequence ID" value="XM_002107687.1"/>
</dbReference>
<name>B3RJM5_TRIAD</name>
<proteinExistence type="predicted"/>
<dbReference type="InterPro" id="IPR055358">
    <property type="entry name" value="CHCR"/>
</dbReference>
<reference evidence="2 3" key="1">
    <citation type="journal article" date="2008" name="Nature">
        <title>The Trichoplax genome and the nature of placozoans.</title>
        <authorList>
            <person name="Srivastava M."/>
            <person name="Begovic E."/>
            <person name="Chapman J."/>
            <person name="Putnam N.H."/>
            <person name="Hellsten U."/>
            <person name="Kawashima T."/>
            <person name="Kuo A."/>
            <person name="Mitros T."/>
            <person name="Salamov A."/>
            <person name="Carpenter M.L."/>
            <person name="Signorovitch A.Y."/>
            <person name="Moreno M.A."/>
            <person name="Kamm K."/>
            <person name="Grimwood J."/>
            <person name="Schmutz J."/>
            <person name="Shapiro H."/>
            <person name="Grigoriev I.V."/>
            <person name="Buss L.W."/>
            <person name="Schierwater B."/>
            <person name="Dellaporta S.L."/>
            <person name="Rokhsar D.S."/>
        </authorList>
    </citation>
    <scope>NUCLEOTIDE SEQUENCE [LARGE SCALE GENOMIC DNA]</scope>
    <source>
        <strain evidence="2 3">Grell-BS-1999</strain>
    </source>
</reference>
<feature type="non-terminal residue" evidence="2">
    <location>
        <position position="1"/>
    </location>
</feature>
<dbReference type="OMA" id="CLASYIM"/>
<dbReference type="eggNOG" id="KOG0985">
    <property type="taxonomic scope" value="Eukaryota"/>
</dbReference>
<keyword evidence="3" id="KW-1185">Reference proteome</keyword>
<dbReference type="GO" id="GO:0006886">
    <property type="term" value="P:intracellular protein transport"/>
    <property type="evidence" value="ECO:0007669"/>
    <property type="project" value="UniProtKB-UniRule"/>
</dbReference>
<dbReference type="SUPFAM" id="SSF48371">
    <property type="entry name" value="ARM repeat"/>
    <property type="match status" value="2"/>
</dbReference>
<dbReference type="HOGENOM" id="CLU_1149689_0_0_1"/>
<sequence length="242" mass="28201">ICYSNRLFDCLASYIMKRCKLDLWAKVLSNSNEWRQELIDQLFPVAITRQHNSDEITIIIRALIAANLHYEVIKIIGKLIKDNSIYAENETLQNLLILTAMKVRHQYLLDFITNLQHYDHIEIATVATRNRFYHEAFIVLKKLKSKAIAIQVLINNESSLAYAYQFAEYCQEPVVWSILGKAQLDSHLIKEAIDSYIKAKDVSAYKKIVSEAQKAGHFQHLQRYLRMAELNTFDALKEDLMY</sequence>
<dbReference type="PANTHER" id="PTHR10292">
    <property type="entry name" value="CLATHRIN HEAVY CHAIN RELATED"/>
    <property type="match status" value="1"/>
</dbReference>
<evidence type="ECO:0000313" key="3">
    <source>
        <dbReference type="Proteomes" id="UP000009022"/>
    </source>
</evidence>
<dbReference type="EMBL" id="DS985241">
    <property type="protein sequence ID" value="EDV28521.1"/>
    <property type="molecule type" value="Genomic_DNA"/>
</dbReference>
<feature type="repeat" description="CHCR" evidence="1">
    <location>
        <begin position="47"/>
        <end position="192"/>
    </location>
</feature>
<dbReference type="InterPro" id="IPR016024">
    <property type="entry name" value="ARM-type_fold"/>
</dbReference>
<dbReference type="GeneID" id="6748938"/>
<dbReference type="KEGG" id="tad:TRIADDRAFT_18257"/>
<dbReference type="InterPro" id="IPR011990">
    <property type="entry name" value="TPR-like_helical_dom_sf"/>
</dbReference>
<protein>
    <recommendedName>
        <fullName evidence="4">Mic1 domain-containing protein</fullName>
    </recommendedName>
</protein>
<organism evidence="2 3">
    <name type="scientific">Trichoplax adhaerens</name>
    <name type="common">Trichoplax reptans</name>
    <dbReference type="NCBI Taxonomy" id="10228"/>
    <lineage>
        <taxon>Eukaryota</taxon>
        <taxon>Metazoa</taxon>
        <taxon>Placozoa</taxon>
        <taxon>Uniplacotomia</taxon>
        <taxon>Trichoplacea</taxon>
        <taxon>Trichoplacidae</taxon>
        <taxon>Trichoplax</taxon>
    </lineage>
</organism>
<dbReference type="InterPro" id="IPR000547">
    <property type="entry name" value="Clathrin_H-chain/VPS_repeat"/>
</dbReference>
<dbReference type="Gene3D" id="1.25.40.10">
    <property type="entry name" value="Tetratricopeptide repeat domain"/>
    <property type="match status" value="1"/>
</dbReference>
<dbReference type="STRING" id="10228.B3RJM5"/>
<dbReference type="GO" id="GO:0016192">
    <property type="term" value="P:vesicle-mediated transport"/>
    <property type="evidence" value="ECO:0007669"/>
    <property type="project" value="InterPro"/>
</dbReference>
<dbReference type="SMART" id="SM00299">
    <property type="entry name" value="CLH"/>
    <property type="match status" value="1"/>
</dbReference>
<dbReference type="OrthoDB" id="2113814at2759"/>
<evidence type="ECO:0000256" key="1">
    <source>
        <dbReference type="PROSITE-ProRule" id="PRU01006"/>
    </source>
</evidence>
<dbReference type="Proteomes" id="UP000009022">
    <property type="component" value="Unassembled WGS sequence"/>
</dbReference>
<dbReference type="Pfam" id="PF00637">
    <property type="entry name" value="Clathrin"/>
    <property type="match status" value="1"/>
</dbReference>
<dbReference type="PANTHER" id="PTHR10292:SF1">
    <property type="entry name" value="CLATHRIN HEAVY CHAIN"/>
    <property type="match status" value="1"/>
</dbReference>
<dbReference type="InParanoid" id="B3RJM5"/>
<gene>
    <name evidence="2" type="ORF">TRIADDRAFT_18257</name>
</gene>
<accession>B3RJM5</accession>
<evidence type="ECO:0008006" key="4">
    <source>
        <dbReference type="Google" id="ProtNLM"/>
    </source>
</evidence>
<evidence type="ECO:0000313" key="2">
    <source>
        <dbReference type="EMBL" id="EDV28521.1"/>
    </source>
</evidence>
<dbReference type="PROSITE" id="PS50236">
    <property type="entry name" value="CHCR"/>
    <property type="match status" value="1"/>
</dbReference>
<dbReference type="AlphaFoldDB" id="B3RJM5"/>
<dbReference type="CTD" id="6748938"/>